<proteinExistence type="predicted"/>
<dbReference type="EMBL" id="PDUD01000001">
    <property type="protein sequence ID" value="PHN08690.1"/>
    <property type="molecule type" value="Genomic_DNA"/>
</dbReference>
<dbReference type="Proteomes" id="UP000223913">
    <property type="component" value="Unassembled WGS sequence"/>
</dbReference>
<evidence type="ECO:0000256" key="1">
    <source>
        <dbReference type="SAM" id="MobiDB-lite"/>
    </source>
</evidence>
<accession>A0A2D0NJX3</accession>
<evidence type="ECO:0000313" key="2">
    <source>
        <dbReference type="EMBL" id="PHN08690.1"/>
    </source>
</evidence>
<evidence type="ECO:0000313" key="3">
    <source>
        <dbReference type="Proteomes" id="UP000223913"/>
    </source>
</evidence>
<organism evidence="2 3">
    <name type="scientific">Flavilitoribacter nigricans (strain ATCC 23147 / DSM 23189 / NBRC 102662 / NCIMB 1420 / SS-2)</name>
    <name type="common">Lewinella nigricans</name>
    <dbReference type="NCBI Taxonomy" id="1122177"/>
    <lineage>
        <taxon>Bacteria</taxon>
        <taxon>Pseudomonadati</taxon>
        <taxon>Bacteroidota</taxon>
        <taxon>Saprospiria</taxon>
        <taxon>Saprospirales</taxon>
        <taxon>Lewinellaceae</taxon>
        <taxon>Flavilitoribacter</taxon>
    </lineage>
</organism>
<reference evidence="2 3" key="1">
    <citation type="submission" date="2017-10" db="EMBL/GenBank/DDBJ databases">
        <title>The draft genome sequence of Lewinella nigricans NBRC 102662.</title>
        <authorList>
            <person name="Wang K."/>
        </authorList>
    </citation>
    <scope>NUCLEOTIDE SEQUENCE [LARGE SCALE GENOMIC DNA]</scope>
    <source>
        <strain evidence="2 3">NBRC 102662</strain>
    </source>
</reference>
<gene>
    <name evidence="2" type="ORF">CRP01_01905</name>
</gene>
<comment type="caution">
    <text evidence="2">The sequence shown here is derived from an EMBL/GenBank/DDBJ whole genome shotgun (WGS) entry which is preliminary data.</text>
</comment>
<feature type="compositionally biased region" description="Basic and acidic residues" evidence="1">
    <location>
        <begin position="1"/>
        <end position="12"/>
    </location>
</feature>
<sequence>MPDIKEEIKDILSSESDEPAFEQMPEEELSPLNQPVTEKYFGGTGQRDRQETNPPTDTDAESENTFHIPDEDLDAPEQKIDEDGFDPFEEEKETFELPTEHALQAADAMLGVTDNLLEVGGGYFVKIRKHKLFYDFEEIIQVIDQQNEKNVQRIKLEPEDKILLRPLLVAVIKKRAQKLTPEQQLLGAVISILFKKVQAIIEIRAENEFLVERILGIIKEENSKPEQEPLKEAAPEPAETVEEAVVEVA</sequence>
<keyword evidence="3" id="KW-1185">Reference proteome</keyword>
<dbReference type="RefSeq" id="WP_099148280.1">
    <property type="nucleotide sequence ID" value="NZ_PDUD01000001.1"/>
</dbReference>
<feature type="compositionally biased region" description="Acidic residues" evidence="1">
    <location>
        <begin position="15"/>
        <end position="29"/>
    </location>
</feature>
<dbReference type="AlphaFoldDB" id="A0A2D0NJX3"/>
<dbReference type="OrthoDB" id="1162759at2"/>
<feature type="region of interest" description="Disordered" evidence="1">
    <location>
        <begin position="1"/>
        <end position="83"/>
    </location>
</feature>
<protein>
    <submittedName>
        <fullName evidence="2">Uncharacterized protein</fullName>
    </submittedName>
</protein>
<name>A0A2D0NJX3_FLAN2</name>